<proteinExistence type="predicted"/>
<sequence length="321" mass="36630">MNTLDDLTDETVDNIFHITDATPTTNPVFLIIAGVPGVGKSSAHKEAIKRGYVPKHDYATINLDTLVESMKVFRAASSMAHFLKLDGQEDVKFGTIRAYQSKRQDLELFDWYDKIHASLDPQTRKRLDKIRSRYSDATAIQPHAIQELAESAIERAVKKQVNIVYETNLSFNKKEERVKKVDAIMDLLKDTPYRVVLLHIVAPIKEIAKRIHHRQEYQTPSLSMPFYRHMTTSETVLAKIDKENKESVKAIQTIHPSIHVDVMEVTMNESRLPKPKRYTLRKQRHKLSTVFGPSRSTSGYLADRSRSASHSKTSSSRSDSK</sequence>
<accession>A0A6C0AQM7</accession>
<protein>
    <recommendedName>
        <fullName evidence="3">Zeta toxin domain-containing protein</fullName>
    </recommendedName>
</protein>
<feature type="region of interest" description="Disordered" evidence="1">
    <location>
        <begin position="284"/>
        <end position="321"/>
    </location>
</feature>
<organism evidence="2">
    <name type="scientific">viral metagenome</name>
    <dbReference type="NCBI Taxonomy" id="1070528"/>
    <lineage>
        <taxon>unclassified sequences</taxon>
        <taxon>metagenomes</taxon>
        <taxon>organismal metagenomes</taxon>
    </lineage>
</organism>
<name>A0A6C0AQM7_9ZZZZ</name>
<feature type="compositionally biased region" description="Low complexity" evidence="1">
    <location>
        <begin position="308"/>
        <end position="321"/>
    </location>
</feature>
<dbReference type="EMBL" id="MN740761">
    <property type="protein sequence ID" value="QHS81896.1"/>
    <property type="molecule type" value="Genomic_DNA"/>
</dbReference>
<evidence type="ECO:0000256" key="1">
    <source>
        <dbReference type="SAM" id="MobiDB-lite"/>
    </source>
</evidence>
<evidence type="ECO:0000313" key="2">
    <source>
        <dbReference type="EMBL" id="QHS81896.1"/>
    </source>
</evidence>
<dbReference type="Pfam" id="PF13671">
    <property type="entry name" value="AAA_33"/>
    <property type="match status" value="1"/>
</dbReference>
<evidence type="ECO:0008006" key="3">
    <source>
        <dbReference type="Google" id="ProtNLM"/>
    </source>
</evidence>
<reference evidence="2" key="1">
    <citation type="journal article" date="2020" name="Nature">
        <title>Giant virus diversity and host interactions through global metagenomics.</title>
        <authorList>
            <person name="Schulz F."/>
            <person name="Roux S."/>
            <person name="Paez-Espino D."/>
            <person name="Jungbluth S."/>
            <person name="Walsh D.A."/>
            <person name="Denef V.J."/>
            <person name="McMahon K.D."/>
            <person name="Konstantinidis K.T."/>
            <person name="Eloe-Fadrosh E.A."/>
            <person name="Kyrpides N.C."/>
            <person name="Woyke T."/>
        </authorList>
    </citation>
    <scope>NUCLEOTIDE SEQUENCE</scope>
    <source>
        <strain evidence="2">GVMAG-S-1101164-72</strain>
    </source>
</reference>
<dbReference type="SUPFAM" id="SSF52540">
    <property type="entry name" value="P-loop containing nucleoside triphosphate hydrolases"/>
    <property type="match status" value="1"/>
</dbReference>
<dbReference type="InterPro" id="IPR027417">
    <property type="entry name" value="P-loop_NTPase"/>
</dbReference>
<dbReference type="AlphaFoldDB" id="A0A6C0AQM7"/>
<dbReference type="Gene3D" id="3.40.50.300">
    <property type="entry name" value="P-loop containing nucleotide triphosphate hydrolases"/>
    <property type="match status" value="1"/>
</dbReference>